<evidence type="ECO:0000313" key="2">
    <source>
        <dbReference type="Proteomes" id="UP000735302"/>
    </source>
</evidence>
<reference evidence="1 2" key="1">
    <citation type="journal article" date="2021" name="Elife">
        <title>Chloroplast acquisition without the gene transfer in kleptoplastic sea slugs, Plakobranchus ocellatus.</title>
        <authorList>
            <person name="Maeda T."/>
            <person name="Takahashi S."/>
            <person name="Yoshida T."/>
            <person name="Shimamura S."/>
            <person name="Takaki Y."/>
            <person name="Nagai Y."/>
            <person name="Toyoda A."/>
            <person name="Suzuki Y."/>
            <person name="Arimoto A."/>
            <person name="Ishii H."/>
            <person name="Satoh N."/>
            <person name="Nishiyama T."/>
            <person name="Hasebe M."/>
            <person name="Maruyama T."/>
            <person name="Minagawa J."/>
            <person name="Obokata J."/>
            <person name="Shigenobu S."/>
        </authorList>
    </citation>
    <scope>NUCLEOTIDE SEQUENCE [LARGE SCALE GENOMIC DNA]</scope>
</reference>
<dbReference type="Proteomes" id="UP000735302">
    <property type="component" value="Unassembled WGS sequence"/>
</dbReference>
<gene>
    <name evidence="1" type="ORF">PoB_001687900</name>
</gene>
<sequence length="83" mass="9427">MSVVCRSWKSHIQPGKQGLELLSLPNTRREQRLRAKLHVCKYDLIASRGHNTRGSNHSSSEWTLSGAAWTKTLMVLRETKCGH</sequence>
<evidence type="ECO:0000313" key="1">
    <source>
        <dbReference type="EMBL" id="GFN90373.1"/>
    </source>
</evidence>
<dbReference type="EMBL" id="BLXT01002034">
    <property type="protein sequence ID" value="GFN90373.1"/>
    <property type="molecule type" value="Genomic_DNA"/>
</dbReference>
<organism evidence="1 2">
    <name type="scientific">Plakobranchus ocellatus</name>
    <dbReference type="NCBI Taxonomy" id="259542"/>
    <lineage>
        <taxon>Eukaryota</taxon>
        <taxon>Metazoa</taxon>
        <taxon>Spiralia</taxon>
        <taxon>Lophotrochozoa</taxon>
        <taxon>Mollusca</taxon>
        <taxon>Gastropoda</taxon>
        <taxon>Heterobranchia</taxon>
        <taxon>Euthyneura</taxon>
        <taxon>Panpulmonata</taxon>
        <taxon>Sacoglossa</taxon>
        <taxon>Placobranchoidea</taxon>
        <taxon>Plakobranchidae</taxon>
        <taxon>Plakobranchus</taxon>
    </lineage>
</organism>
<evidence type="ECO:0008006" key="3">
    <source>
        <dbReference type="Google" id="ProtNLM"/>
    </source>
</evidence>
<protein>
    <recommendedName>
        <fullName evidence="3">F-box domain-containing protein</fullName>
    </recommendedName>
</protein>
<dbReference type="AlphaFoldDB" id="A0AAV3Z4Z7"/>
<name>A0AAV3Z4Z7_9GAST</name>
<keyword evidence="2" id="KW-1185">Reference proteome</keyword>
<comment type="caution">
    <text evidence="1">The sequence shown here is derived from an EMBL/GenBank/DDBJ whole genome shotgun (WGS) entry which is preliminary data.</text>
</comment>
<proteinExistence type="predicted"/>
<accession>A0AAV3Z4Z7</accession>